<dbReference type="EMBL" id="ATFF01000002">
    <property type="protein sequence ID" value="EPF32419.1"/>
    <property type="molecule type" value="Genomic_DNA"/>
</dbReference>
<dbReference type="eggNOG" id="COG0526">
    <property type="taxonomic scope" value="Bacteria"/>
</dbReference>
<dbReference type="AlphaFoldDB" id="S3L6G7"/>
<accession>S3L6G7</accession>
<dbReference type="PATRIC" id="fig|1125699.3.peg.423"/>
<dbReference type="InterPro" id="IPR036249">
    <property type="entry name" value="Thioredoxin-like_sf"/>
</dbReference>
<dbReference type="HOGENOM" id="CLU_1467614_0_0_12"/>
<dbReference type="SUPFAM" id="SSF52833">
    <property type="entry name" value="Thioredoxin-like"/>
    <property type="match status" value="1"/>
</dbReference>
<dbReference type="OrthoDB" id="359147at2"/>
<dbReference type="RefSeq" id="WP_016524716.1">
    <property type="nucleotide sequence ID" value="NZ_KE332518.1"/>
</dbReference>
<organism evidence="1 2">
    <name type="scientific">Treponema maltophilum ATCC 51939</name>
    <dbReference type="NCBI Taxonomy" id="1125699"/>
    <lineage>
        <taxon>Bacteria</taxon>
        <taxon>Pseudomonadati</taxon>
        <taxon>Spirochaetota</taxon>
        <taxon>Spirochaetia</taxon>
        <taxon>Spirochaetales</taxon>
        <taxon>Treponemataceae</taxon>
        <taxon>Treponema</taxon>
    </lineage>
</organism>
<protein>
    <submittedName>
        <fullName evidence="1">Uncharacterized protein</fullName>
    </submittedName>
</protein>
<dbReference type="CDD" id="cd02947">
    <property type="entry name" value="TRX_family"/>
    <property type="match status" value="1"/>
</dbReference>
<comment type="caution">
    <text evidence="1">The sequence shown here is derived from an EMBL/GenBank/DDBJ whole genome shotgun (WGS) entry which is preliminary data.</text>
</comment>
<gene>
    <name evidence="1" type="ORF">HMPREF9194_00417</name>
</gene>
<dbReference type="Pfam" id="PF13597">
    <property type="entry name" value="NRDD"/>
    <property type="match status" value="1"/>
</dbReference>
<keyword evidence="2" id="KW-1185">Reference proteome</keyword>
<dbReference type="Gene3D" id="3.40.30.10">
    <property type="entry name" value="Glutaredoxin"/>
    <property type="match status" value="1"/>
</dbReference>
<proteinExistence type="predicted"/>
<evidence type="ECO:0000313" key="2">
    <source>
        <dbReference type="Proteomes" id="UP000014541"/>
    </source>
</evidence>
<evidence type="ECO:0000313" key="1">
    <source>
        <dbReference type="EMBL" id="EPF32419.1"/>
    </source>
</evidence>
<name>S3L6G7_TREMA</name>
<dbReference type="GO" id="GO:0006260">
    <property type="term" value="P:DNA replication"/>
    <property type="evidence" value="ECO:0007669"/>
    <property type="project" value="InterPro"/>
</dbReference>
<dbReference type="Proteomes" id="UP000014541">
    <property type="component" value="Unassembled WGS sequence"/>
</dbReference>
<sequence>MDQKRTIAEIDADIAHIQDELADVRGTETEVYSRIVGYYRSVRNWNKGKREEYNHRKQFVYESSCASCASDGPTFVVRTPEDIPAAKSEKSAPVSGKLTYEFFGKSTCPNCPPVKKYLGTLSLEGRYISVDTEEGLNKAAELGVMAAPTVILFDENGEEAGRAYSVSELSAILSPAAEHVA</sequence>
<dbReference type="GO" id="GO:0008998">
    <property type="term" value="F:ribonucleoside-triphosphate reductase (thioredoxin) activity"/>
    <property type="evidence" value="ECO:0007669"/>
    <property type="project" value="InterPro"/>
</dbReference>
<dbReference type="InterPro" id="IPR012833">
    <property type="entry name" value="NrdD"/>
</dbReference>
<dbReference type="STRING" id="1125699.HMPREF9194_00417"/>
<reference evidence="1 2" key="1">
    <citation type="submission" date="2013-04" db="EMBL/GenBank/DDBJ databases">
        <title>The Genome Sequence of Treponema maltophilum ATCC 51939.</title>
        <authorList>
            <consortium name="The Broad Institute Genomics Platform"/>
            <person name="Earl A."/>
            <person name="Ward D."/>
            <person name="Feldgarden M."/>
            <person name="Gevers D."/>
            <person name="Leonetti C."/>
            <person name="Blanton J.M."/>
            <person name="Dewhirst F.E."/>
            <person name="Izard J."/>
            <person name="Walker B."/>
            <person name="Young S."/>
            <person name="Zeng Q."/>
            <person name="Gargeya S."/>
            <person name="Fitzgerald M."/>
            <person name="Haas B."/>
            <person name="Abouelleil A."/>
            <person name="Allen A.W."/>
            <person name="Alvarado L."/>
            <person name="Arachchi H.M."/>
            <person name="Berlin A.M."/>
            <person name="Chapman S.B."/>
            <person name="Gainer-Dewar J."/>
            <person name="Goldberg J."/>
            <person name="Griggs A."/>
            <person name="Gujja S."/>
            <person name="Hansen M."/>
            <person name="Howarth C."/>
            <person name="Imamovic A."/>
            <person name="Ireland A."/>
            <person name="Larimer J."/>
            <person name="McCowan C."/>
            <person name="Murphy C."/>
            <person name="Pearson M."/>
            <person name="Poon T.W."/>
            <person name="Priest M."/>
            <person name="Roberts A."/>
            <person name="Saif S."/>
            <person name="Shea T."/>
            <person name="Sisk P."/>
            <person name="Sykes S."/>
            <person name="Wortman J."/>
            <person name="Nusbaum C."/>
            <person name="Birren B."/>
        </authorList>
    </citation>
    <scope>NUCLEOTIDE SEQUENCE [LARGE SCALE GENOMIC DNA]</scope>
    <source>
        <strain evidence="1 2">ATCC 51939</strain>
    </source>
</reference>